<gene>
    <name evidence="1" type="ORF">APZ42_008850</name>
</gene>
<accession>A0A162BRV6</accession>
<evidence type="ECO:0000313" key="1">
    <source>
        <dbReference type="EMBL" id="KZR96680.1"/>
    </source>
</evidence>
<dbReference type="EMBL" id="LRGB01024072">
    <property type="protein sequence ID" value="KZR96680.1"/>
    <property type="molecule type" value="Genomic_DNA"/>
</dbReference>
<protein>
    <submittedName>
        <fullName evidence="1">Uncharacterized protein</fullName>
    </submittedName>
</protein>
<organism evidence="1 2">
    <name type="scientific">Daphnia magna</name>
    <dbReference type="NCBI Taxonomy" id="35525"/>
    <lineage>
        <taxon>Eukaryota</taxon>
        <taxon>Metazoa</taxon>
        <taxon>Ecdysozoa</taxon>
        <taxon>Arthropoda</taxon>
        <taxon>Crustacea</taxon>
        <taxon>Branchiopoda</taxon>
        <taxon>Diplostraca</taxon>
        <taxon>Cladocera</taxon>
        <taxon>Anomopoda</taxon>
        <taxon>Daphniidae</taxon>
        <taxon>Daphnia</taxon>
    </lineage>
</organism>
<dbReference type="AlphaFoldDB" id="A0A162BRV6"/>
<keyword evidence="2" id="KW-1185">Reference proteome</keyword>
<sequence length="70" mass="7355">MSSLVSSQLSKLRSNGAYEAVALLDTVPRRKPRGSFASGTISGKRSPSIFARIAARISPAKSPPQVSPKS</sequence>
<dbReference type="Proteomes" id="UP000076858">
    <property type="component" value="Unassembled WGS sequence"/>
</dbReference>
<proteinExistence type="predicted"/>
<reference evidence="1 2" key="1">
    <citation type="submission" date="2016-03" db="EMBL/GenBank/DDBJ databases">
        <title>EvidentialGene: Evidence-directed Construction of Genes on Genomes.</title>
        <authorList>
            <person name="Gilbert D.G."/>
            <person name="Choi J.-H."/>
            <person name="Mockaitis K."/>
            <person name="Colbourne J."/>
            <person name="Pfrender M."/>
        </authorList>
    </citation>
    <scope>NUCLEOTIDE SEQUENCE [LARGE SCALE GENOMIC DNA]</scope>
    <source>
        <strain evidence="1 2">Xinb3</strain>
        <tissue evidence="1">Complete organism</tissue>
    </source>
</reference>
<name>A0A162BRV6_9CRUS</name>
<evidence type="ECO:0000313" key="2">
    <source>
        <dbReference type="Proteomes" id="UP000076858"/>
    </source>
</evidence>
<comment type="caution">
    <text evidence="1">The sequence shown here is derived from an EMBL/GenBank/DDBJ whole genome shotgun (WGS) entry which is preliminary data.</text>
</comment>
<feature type="non-terminal residue" evidence="1">
    <location>
        <position position="70"/>
    </location>
</feature>